<dbReference type="Gene3D" id="3.40.50.10320">
    <property type="entry name" value="LmbE-like"/>
    <property type="match status" value="1"/>
</dbReference>
<proteinExistence type="predicted"/>
<dbReference type="GO" id="GO:0016811">
    <property type="term" value="F:hydrolase activity, acting on carbon-nitrogen (but not peptide) bonds, in linear amides"/>
    <property type="evidence" value="ECO:0007669"/>
    <property type="project" value="TreeGrafter"/>
</dbReference>
<evidence type="ECO:0000313" key="2">
    <source>
        <dbReference type="EMBL" id="KRO32572.1"/>
    </source>
</evidence>
<evidence type="ECO:0000313" key="3">
    <source>
        <dbReference type="Proteomes" id="UP000053349"/>
    </source>
</evidence>
<protein>
    <recommendedName>
        <fullName evidence="4">GlcNAc-PI de-N-acetylase</fullName>
    </recommendedName>
</protein>
<reference evidence="2 3" key="1">
    <citation type="submission" date="2015-10" db="EMBL/GenBank/DDBJ databases">
        <title>Metagenome-Assembled Genomes uncover a global brackish microbiome.</title>
        <authorList>
            <person name="Hugerth L.W."/>
            <person name="Larsson J."/>
            <person name="Alneberg J."/>
            <person name="Lindh M.V."/>
            <person name="Legrand C."/>
            <person name="Pinhassi J."/>
            <person name="Andersson A.F."/>
        </authorList>
    </citation>
    <scope>NUCLEOTIDE SEQUENCE [LARGE SCALE GENOMIC DNA]</scope>
    <source>
        <strain evidence="2">BACL2 MAG-121001-bin67</strain>
    </source>
</reference>
<dbReference type="PANTHER" id="PTHR12993:SF11">
    <property type="entry name" value="N-ACETYLGLUCOSAMINYL-PHOSPHATIDYLINOSITOL DE-N-ACETYLASE"/>
    <property type="match status" value="1"/>
</dbReference>
<dbReference type="InterPro" id="IPR024078">
    <property type="entry name" value="LmbE-like_dom_sf"/>
</dbReference>
<comment type="caution">
    <text evidence="2">The sequence shown here is derived from an EMBL/GenBank/DDBJ whole genome shotgun (WGS) entry which is preliminary data.</text>
</comment>
<dbReference type="AlphaFoldDB" id="A0A0R2P3P7"/>
<keyword evidence="1" id="KW-0862">Zinc</keyword>
<dbReference type="GO" id="GO:0016137">
    <property type="term" value="P:glycoside metabolic process"/>
    <property type="evidence" value="ECO:0007669"/>
    <property type="project" value="UniProtKB-ARBA"/>
</dbReference>
<evidence type="ECO:0008006" key="4">
    <source>
        <dbReference type="Google" id="ProtNLM"/>
    </source>
</evidence>
<dbReference type="InterPro" id="IPR003737">
    <property type="entry name" value="GlcNAc_PI_deacetylase-related"/>
</dbReference>
<accession>A0A0R2P3P7</accession>
<dbReference type="Proteomes" id="UP000053349">
    <property type="component" value="Unassembled WGS sequence"/>
</dbReference>
<dbReference type="EMBL" id="LIAW01000081">
    <property type="protein sequence ID" value="KRO32572.1"/>
    <property type="molecule type" value="Genomic_DNA"/>
</dbReference>
<organism evidence="2 3">
    <name type="scientific">Actinobacteria bacterium BACL2 MAG-121001-bin67</name>
    <dbReference type="NCBI Taxonomy" id="1655572"/>
    <lineage>
        <taxon>Bacteria</taxon>
        <taxon>Bacillati</taxon>
        <taxon>Actinomycetota</taxon>
        <taxon>Actinomycetes</taxon>
        <taxon>Actinomycetes incertae sedis</taxon>
        <taxon>ac1 cluster</taxon>
    </lineage>
</organism>
<sequence length="264" mass="28700">MKSEFVEIPSLMPKPEILSCKRVLAIQAHYDDIDIAVGGLIAQLVKNGAEILYVTVTDDLAGVIDLTLSKELASSRLQSEAENAAKILGVLGIYNLNYPDAGDWSVYQARRDLITVVRQFQPDCVISLDPWLNTEAHADHYKSGFAAVEAVILADVLGVQGSDLQIPKEFHGKQKQEIKAVGLFNSSQANTFVDIDQVLETKLAAVSQYVSQFTGESMAAMLVALPERSKHFAGIGHSSNKLSKEVTFSECLKVLSADALHAAR</sequence>
<gene>
    <name evidence="2" type="ORF">ABR64_00660</name>
</gene>
<dbReference type="Pfam" id="PF02585">
    <property type="entry name" value="PIG-L"/>
    <property type="match status" value="1"/>
</dbReference>
<dbReference type="PANTHER" id="PTHR12993">
    <property type="entry name" value="N-ACETYLGLUCOSAMINYL-PHOSPHATIDYLINOSITOL DE-N-ACETYLASE-RELATED"/>
    <property type="match status" value="1"/>
</dbReference>
<evidence type="ECO:0000256" key="1">
    <source>
        <dbReference type="ARBA" id="ARBA00022833"/>
    </source>
</evidence>
<dbReference type="SUPFAM" id="SSF102588">
    <property type="entry name" value="LmbE-like"/>
    <property type="match status" value="1"/>
</dbReference>
<name>A0A0R2P3P7_9ACTN</name>